<evidence type="ECO:0000259" key="4">
    <source>
        <dbReference type="PROSITE" id="PS50097"/>
    </source>
</evidence>
<dbReference type="InterPro" id="IPR011333">
    <property type="entry name" value="SKP1/BTB/POZ_sf"/>
</dbReference>
<evidence type="ECO:0000256" key="3">
    <source>
        <dbReference type="SAM" id="MobiDB-lite"/>
    </source>
</evidence>
<keyword evidence="6" id="KW-1185">Reference proteome</keyword>
<feature type="domain" description="BTB" evidence="4">
    <location>
        <begin position="258"/>
        <end position="325"/>
    </location>
</feature>
<dbReference type="Proteomes" id="UP000001396">
    <property type="component" value="Unassembled WGS sequence"/>
</dbReference>
<evidence type="ECO:0000313" key="5">
    <source>
        <dbReference type="EMBL" id="EFA86792.1"/>
    </source>
</evidence>
<dbReference type="OMA" id="PHFRCSS"/>
<protein>
    <recommendedName>
        <fullName evidence="4">BTB domain-containing protein</fullName>
    </recommendedName>
</protein>
<dbReference type="EMBL" id="ADBJ01000002">
    <property type="protein sequence ID" value="EFA86792.1"/>
    <property type="molecule type" value="Genomic_DNA"/>
</dbReference>
<dbReference type="InParanoid" id="D3AWW9"/>
<dbReference type="AlphaFoldDB" id="D3AWW9"/>
<accession>D3AWW9</accession>
<dbReference type="Pfam" id="PF00651">
    <property type="entry name" value="BTB"/>
    <property type="match status" value="1"/>
</dbReference>
<name>D3AWW9_HETP5</name>
<dbReference type="PANTHER" id="PTHR46376:SF1">
    <property type="entry name" value="LEUCINE-ZIPPER-LIKE TRANSCRIPTIONAL REGULATOR 1"/>
    <property type="match status" value="1"/>
</dbReference>
<dbReference type="Gene3D" id="3.30.710.10">
    <property type="entry name" value="Potassium Channel Kv1.1, Chain A"/>
    <property type="match status" value="1"/>
</dbReference>
<gene>
    <name evidence="5" type="ORF">PPL_00597</name>
</gene>
<evidence type="ECO:0000313" key="6">
    <source>
        <dbReference type="Proteomes" id="UP000001396"/>
    </source>
</evidence>
<dbReference type="SUPFAM" id="SSF54695">
    <property type="entry name" value="POZ domain"/>
    <property type="match status" value="1"/>
</dbReference>
<dbReference type="GeneID" id="31356130"/>
<evidence type="ECO:0000256" key="2">
    <source>
        <dbReference type="ARBA" id="ARBA00022737"/>
    </source>
</evidence>
<dbReference type="InterPro" id="IPR015915">
    <property type="entry name" value="Kelch-typ_b-propeller"/>
</dbReference>
<evidence type="ECO:0000256" key="1">
    <source>
        <dbReference type="ARBA" id="ARBA00022441"/>
    </source>
</evidence>
<reference evidence="5 6" key="1">
    <citation type="journal article" date="2011" name="Genome Res.">
        <title>Phylogeny-wide analysis of social amoeba genomes highlights ancient origins for complex intercellular communication.</title>
        <authorList>
            <person name="Heidel A.J."/>
            <person name="Lawal H.M."/>
            <person name="Felder M."/>
            <person name="Schilde C."/>
            <person name="Helps N.R."/>
            <person name="Tunggal B."/>
            <person name="Rivero F."/>
            <person name="John U."/>
            <person name="Schleicher M."/>
            <person name="Eichinger L."/>
            <person name="Platzer M."/>
            <person name="Noegel A.A."/>
            <person name="Schaap P."/>
            <person name="Gloeckner G."/>
        </authorList>
    </citation>
    <scope>NUCLEOTIDE SEQUENCE [LARGE SCALE GENOMIC DNA]</scope>
    <source>
        <strain evidence="6">ATCC 26659 / Pp 5 / PN500</strain>
    </source>
</reference>
<dbReference type="InterPro" id="IPR051568">
    <property type="entry name" value="LZTR1/Attractin"/>
</dbReference>
<dbReference type="Pfam" id="PF24681">
    <property type="entry name" value="Kelch_KLHDC2_KLHL20_DRC7"/>
    <property type="match status" value="1"/>
</dbReference>
<feature type="compositionally biased region" description="Basic and acidic residues" evidence="3">
    <location>
        <begin position="160"/>
        <end position="175"/>
    </location>
</feature>
<dbReference type="Gene3D" id="2.120.10.80">
    <property type="entry name" value="Kelch-type beta propeller"/>
    <property type="match status" value="1"/>
</dbReference>
<dbReference type="PROSITE" id="PS50097">
    <property type="entry name" value="BTB"/>
    <property type="match status" value="1"/>
</dbReference>
<dbReference type="InterPro" id="IPR000210">
    <property type="entry name" value="BTB/POZ_dom"/>
</dbReference>
<comment type="caution">
    <text evidence="5">The sequence shown here is derived from an EMBL/GenBank/DDBJ whole genome shotgun (WGS) entry which is preliminary data.</text>
</comment>
<dbReference type="RefSeq" id="XP_020438896.1">
    <property type="nucleotide sequence ID" value="XM_020571622.1"/>
</dbReference>
<feature type="region of interest" description="Disordered" evidence="3">
    <location>
        <begin position="188"/>
        <end position="210"/>
    </location>
</feature>
<dbReference type="STRING" id="670386.D3AWW9"/>
<sequence length="391" mass="44262">MSFLDGGNGLLDDSITIGSDKLNECWESVMVYGRIPVPRHAHSCTLIGDTIWIFGGYGLGGVHLGDLNRFDILTGQWHRIKTSAKINARHSHTAVEYGGCLWVFGGIGKGSDDNVYNDLWMFSPATDQWTQITHRGVESSAGSRQPDLAGSAWTPVPRNGGDRQQADHSRWLRRTGLSERHVRAESRHDGLAWNHGGQRQTRHSSWRLGGQSDYNENDIYRYQLDRKKNNQPSSSSSLSSTKQLSLNFETLVDNPIFSDIKFLVEDKIINAHKCILYSRNQHFKAMITSGMKESTEDIITISDVSYEAFKAIIHYIYTGQLHFHQVDILELLSLSDRYLIDDVKHQCTKYLINHINSNQTNLASLKSIAETFNLSDLLKKILIIEDNKIKE</sequence>
<feature type="region of interest" description="Disordered" evidence="3">
    <location>
        <begin position="135"/>
        <end position="175"/>
    </location>
</feature>
<dbReference type="GO" id="GO:0005794">
    <property type="term" value="C:Golgi apparatus"/>
    <property type="evidence" value="ECO:0007669"/>
    <property type="project" value="TreeGrafter"/>
</dbReference>
<dbReference type="SUPFAM" id="SSF117281">
    <property type="entry name" value="Kelch motif"/>
    <property type="match status" value="1"/>
</dbReference>
<dbReference type="SMART" id="SM00225">
    <property type="entry name" value="BTB"/>
    <property type="match status" value="1"/>
</dbReference>
<keyword evidence="1" id="KW-0880">Kelch repeat</keyword>
<organism evidence="5 6">
    <name type="scientific">Heterostelium pallidum (strain ATCC 26659 / Pp 5 / PN500)</name>
    <name type="common">Cellular slime mold</name>
    <name type="synonym">Polysphondylium pallidum</name>
    <dbReference type="NCBI Taxonomy" id="670386"/>
    <lineage>
        <taxon>Eukaryota</taxon>
        <taxon>Amoebozoa</taxon>
        <taxon>Evosea</taxon>
        <taxon>Eumycetozoa</taxon>
        <taxon>Dictyostelia</taxon>
        <taxon>Acytosteliales</taxon>
        <taxon>Acytosteliaceae</taxon>
        <taxon>Heterostelium</taxon>
    </lineage>
</organism>
<keyword evidence="2" id="KW-0677">Repeat</keyword>
<proteinExistence type="predicted"/>
<dbReference type="PANTHER" id="PTHR46376">
    <property type="entry name" value="LEUCINE-ZIPPER-LIKE TRANSCRIPTIONAL REGULATOR 1"/>
    <property type="match status" value="1"/>
</dbReference>